<name>A0A1I3NTA5_9FLAO</name>
<dbReference type="EMBL" id="FORQ01000005">
    <property type="protein sequence ID" value="SFJ12511.1"/>
    <property type="molecule type" value="Genomic_DNA"/>
</dbReference>
<dbReference type="AlphaFoldDB" id="A0A1I3NTA5"/>
<proteinExistence type="predicted"/>
<dbReference type="Proteomes" id="UP000242560">
    <property type="component" value="Unassembled WGS sequence"/>
</dbReference>
<reference evidence="2" key="1">
    <citation type="submission" date="2016-10" db="EMBL/GenBank/DDBJ databases">
        <authorList>
            <person name="Varghese N."/>
            <person name="Submissions S."/>
        </authorList>
    </citation>
    <scope>NUCLEOTIDE SEQUENCE [LARGE SCALE GENOMIC DNA]</scope>
    <source>
        <strain evidence="2">DSM 22251</strain>
    </source>
</reference>
<keyword evidence="2" id="KW-1185">Reference proteome</keyword>
<evidence type="ECO:0000313" key="2">
    <source>
        <dbReference type="Proteomes" id="UP000242560"/>
    </source>
</evidence>
<organism evidence="1 2">
    <name type="scientific">Kaistella treverensis</name>
    <dbReference type="NCBI Taxonomy" id="631455"/>
    <lineage>
        <taxon>Bacteria</taxon>
        <taxon>Pseudomonadati</taxon>
        <taxon>Bacteroidota</taxon>
        <taxon>Flavobacteriia</taxon>
        <taxon>Flavobacteriales</taxon>
        <taxon>Weeksellaceae</taxon>
        <taxon>Chryseobacterium group</taxon>
        <taxon>Kaistella</taxon>
    </lineage>
</organism>
<protein>
    <submittedName>
        <fullName evidence="1">Uncharacterized protein</fullName>
    </submittedName>
</protein>
<accession>A0A1I3NTA5</accession>
<sequence length="48" mass="5652">MCFLLFLGKEKQKSVVKILNIRRLPLDKNKNIVGEIYTNKNTNYINIL</sequence>
<evidence type="ECO:0000313" key="1">
    <source>
        <dbReference type="EMBL" id="SFJ12511.1"/>
    </source>
</evidence>
<gene>
    <name evidence="1" type="ORF">SAMN05421638_2221</name>
</gene>